<reference evidence="2 3" key="1">
    <citation type="submission" date="2020-07" db="EMBL/GenBank/DDBJ databases">
        <title>Genomic Encyclopedia of Type Strains, Phase III (KMG-III): the genomes of soil and plant-associated and newly described type strains.</title>
        <authorList>
            <person name="Whitman W."/>
        </authorList>
    </citation>
    <scope>NUCLEOTIDE SEQUENCE [LARGE SCALE GENOMIC DNA]</scope>
    <source>
        <strain evidence="2 3">CECT 8576</strain>
    </source>
</reference>
<name>A0A852Z6F4_9ACTN</name>
<evidence type="ECO:0000313" key="3">
    <source>
        <dbReference type="Proteomes" id="UP000548304"/>
    </source>
</evidence>
<evidence type="ECO:0000256" key="1">
    <source>
        <dbReference type="SAM" id="MobiDB-lite"/>
    </source>
</evidence>
<gene>
    <name evidence="2" type="ORF">FHR84_001097</name>
</gene>
<proteinExistence type="predicted"/>
<comment type="caution">
    <text evidence="2">The sequence shown here is derived from an EMBL/GenBank/DDBJ whole genome shotgun (WGS) entry which is preliminary data.</text>
</comment>
<keyword evidence="3" id="KW-1185">Reference proteome</keyword>
<dbReference type="AlphaFoldDB" id="A0A852Z6F4"/>
<dbReference type="Proteomes" id="UP000548304">
    <property type="component" value="Unassembled WGS sequence"/>
</dbReference>
<sequence>MRDDEVPNSTSGSSGAYPPESADVDPRTILSFTALQPLKE</sequence>
<dbReference type="EMBL" id="JACBYW010000001">
    <property type="protein sequence ID" value="NYH77783.1"/>
    <property type="molecule type" value="Genomic_DNA"/>
</dbReference>
<feature type="region of interest" description="Disordered" evidence="1">
    <location>
        <begin position="1"/>
        <end position="26"/>
    </location>
</feature>
<protein>
    <submittedName>
        <fullName evidence="2">Uncharacterized protein</fullName>
    </submittedName>
</protein>
<organism evidence="2 3">
    <name type="scientific">Actinopolyspora biskrensis</name>
    <dbReference type="NCBI Taxonomy" id="1470178"/>
    <lineage>
        <taxon>Bacteria</taxon>
        <taxon>Bacillati</taxon>
        <taxon>Actinomycetota</taxon>
        <taxon>Actinomycetes</taxon>
        <taxon>Actinopolysporales</taxon>
        <taxon>Actinopolysporaceae</taxon>
        <taxon>Actinopolyspora</taxon>
    </lineage>
</organism>
<accession>A0A852Z6F4</accession>
<evidence type="ECO:0000313" key="2">
    <source>
        <dbReference type="EMBL" id="NYH77783.1"/>
    </source>
</evidence>